<reference evidence="1 2" key="1">
    <citation type="submission" date="2019-12" db="EMBL/GenBank/DDBJ databases">
        <authorList>
            <person name="Alioto T."/>
            <person name="Alioto T."/>
            <person name="Gomez Garrido J."/>
        </authorList>
    </citation>
    <scope>NUCLEOTIDE SEQUENCE [LARGE SCALE GENOMIC DNA]</scope>
</reference>
<proteinExistence type="predicted"/>
<name>A0A8S0RQJ0_OLEEU</name>
<keyword evidence="2" id="KW-1185">Reference proteome</keyword>
<sequence>MGIVRDGVAQKTSVSIGFGLIFGVFGKVLGLNVDREEVEVVILVVESNSMVNVWRLQMQRSIACSYEQ</sequence>
<evidence type="ECO:0000313" key="1">
    <source>
        <dbReference type="EMBL" id="CAA2981552.1"/>
    </source>
</evidence>
<organism evidence="1 2">
    <name type="scientific">Olea europaea subsp. europaea</name>
    <dbReference type="NCBI Taxonomy" id="158383"/>
    <lineage>
        <taxon>Eukaryota</taxon>
        <taxon>Viridiplantae</taxon>
        <taxon>Streptophyta</taxon>
        <taxon>Embryophyta</taxon>
        <taxon>Tracheophyta</taxon>
        <taxon>Spermatophyta</taxon>
        <taxon>Magnoliopsida</taxon>
        <taxon>eudicotyledons</taxon>
        <taxon>Gunneridae</taxon>
        <taxon>Pentapetalae</taxon>
        <taxon>asterids</taxon>
        <taxon>lamiids</taxon>
        <taxon>Lamiales</taxon>
        <taxon>Oleaceae</taxon>
        <taxon>Oleeae</taxon>
        <taxon>Olea</taxon>
    </lineage>
</organism>
<dbReference type="Gramene" id="OE9A082487T1">
    <property type="protein sequence ID" value="OE9A082487C1"/>
    <property type="gene ID" value="OE9A082487"/>
</dbReference>
<dbReference type="EMBL" id="CACTIH010003675">
    <property type="protein sequence ID" value="CAA2981552.1"/>
    <property type="molecule type" value="Genomic_DNA"/>
</dbReference>
<evidence type="ECO:0000313" key="2">
    <source>
        <dbReference type="Proteomes" id="UP000594638"/>
    </source>
</evidence>
<protein>
    <submittedName>
        <fullName evidence="1">Uncharacterized protein</fullName>
    </submittedName>
</protein>
<dbReference type="Proteomes" id="UP000594638">
    <property type="component" value="Unassembled WGS sequence"/>
</dbReference>
<dbReference type="AlphaFoldDB" id="A0A8S0RQJ0"/>
<gene>
    <name evidence="1" type="ORF">OLEA9_A082487</name>
</gene>
<accession>A0A8S0RQJ0</accession>
<comment type="caution">
    <text evidence="1">The sequence shown here is derived from an EMBL/GenBank/DDBJ whole genome shotgun (WGS) entry which is preliminary data.</text>
</comment>